<keyword evidence="12" id="KW-1185">Reference proteome</keyword>
<dbReference type="Gene3D" id="2.40.50.100">
    <property type="match status" value="1"/>
</dbReference>
<evidence type="ECO:0000313" key="11">
    <source>
        <dbReference type="EMBL" id="EGW29995.1"/>
    </source>
</evidence>
<evidence type="ECO:0000256" key="3">
    <source>
        <dbReference type="ARBA" id="ARBA00022946"/>
    </source>
</evidence>
<dbReference type="NCBIfam" id="TIGR00062">
    <property type="entry name" value="L27"/>
    <property type="match status" value="1"/>
</dbReference>
<keyword evidence="5" id="KW-0496">Mitochondrion</keyword>
<organism evidence="12">
    <name type="scientific">Spathaspora passalidarum (strain NRRL Y-27907 / 11-Y1)</name>
    <dbReference type="NCBI Taxonomy" id="619300"/>
    <lineage>
        <taxon>Eukaryota</taxon>
        <taxon>Fungi</taxon>
        <taxon>Dikarya</taxon>
        <taxon>Ascomycota</taxon>
        <taxon>Saccharomycotina</taxon>
        <taxon>Pichiomycetes</taxon>
        <taxon>Debaryomycetaceae</taxon>
        <taxon>Spathaspora</taxon>
    </lineage>
</organism>
<dbReference type="STRING" id="619300.G3AVV0"/>
<accession>G3AVV0</accession>
<dbReference type="PANTHER" id="PTHR15893:SF0">
    <property type="entry name" value="LARGE RIBOSOMAL SUBUNIT PROTEIN BL27M"/>
    <property type="match status" value="1"/>
</dbReference>
<evidence type="ECO:0000256" key="2">
    <source>
        <dbReference type="ARBA" id="ARBA00010797"/>
    </source>
</evidence>
<evidence type="ECO:0000313" key="12">
    <source>
        <dbReference type="Proteomes" id="UP000000709"/>
    </source>
</evidence>
<dbReference type="SUPFAM" id="SSF110324">
    <property type="entry name" value="Ribosomal L27 protein-like"/>
    <property type="match status" value="1"/>
</dbReference>
<dbReference type="PRINTS" id="PR00063">
    <property type="entry name" value="RIBOSOMALL27"/>
</dbReference>
<feature type="domain" description="Large ribosomal subunit protein bL27m C-terminal" evidence="10">
    <location>
        <begin position="138"/>
        <end position="291"/>
    </location>
</feature>
<keyword evidence="4" id="KW-0689">Ribosomal protein</keyword>
<evidence type="ECO:0000259" key="10">
    <source>
        <dbReference type="Pfam" id="PF18471"/>
    </source>
</evidence>
<proteinExistence type="inferred from homology"/>
<dbReference type="Pfam" id="PF01016">
    <property type="entry name" value="Ribosomal_L27"/>
    <property type="match status" value="1"/>
</dbReference>
<comment type="similarity">
    <text evidence="2">Belongs to the bacterial ribosomal protein bL27 family.</text>
</comment>
<sequence>MSSLAKSILGSSRVIIGLTANPVNFIQIRTATKRVASSRTNNKDSPGKRLGPKESDGSFVKPGHIIMRQRGTKIHPGENVRIGKDHTIYAVEPGFVRYYRDPFHPLRKYVGVALRRDLTLPKDHFEARVRRFGYIEIKDPEAAEREENVKSRKELLYQPELERKLKEKEEVSKANLSAFSKGLVNDFKLELSDEELSLASSRLLAVFELSQTGQTWEAAQTQETFSQIYLLKLRAKRGEISQEEFETLKKQYIEITSKIDNEVSVSWDGKLCKYLNPEELSKKKQELKASMESLL</sequence>
<dbReference type="GO" id="GO:0033617">
    <property type="term" value="P:mitochondrial respiratory chain complex IV assembly"/>
    <property type="evidence" value="ECO:0007669"/>
    <property type="project" value="EnsemblFungi"/>
</dbReference>
<dbReference type="EMBL" id="GL996506">
    <property type="protein sequence ID" value="EGW29995.1"/>
    <property type="molecule type" value="Genomic_DNA"/>
</dbReference>
<evidence type="ECO:0000256" key="9">
    <source>
        <dbReference type="SAM" id="MobiDB-lite"/>
    </source>
</evidence>
<evidence type="ECO:0000256" key="7">
    <source>
        <dbReference type="ARBA" id="ARBA00035267"/>
    </source>
</evidence>
<dbReference type="InterPro" id="IPR018261">
    <property type="entry name" value="Ribosomal_bL27_CS"/>
</dbReference>
<feature type="non-terminal residue" evidence="11">
    <location>
        <position position="295"/>
    </location>
</feature>
<dbReference type="FunCoup" id="G3AVV0">
    <property type="interactions" value="281"/>
</dbReference>
<dbReference type="OrthoDB" id="1867012at2759"/>
<dbReference type="Proteomes" id="UP000000709">
    <property type="component" value="Unassembled WGS sequence"/>
</dbReference>
<keyword evidence="6" id="KW-0687">Ribonucleoprotein</keyword>
<dbReference type="HOGENOM" id="CLU_063752_0_0_1"/>
<dbReference type="GO" id="GO:0006412">
    <property type="term" value="P:translation"/>
    <property type="evidence" value="ECO:0007669"/>
    <property type="project" value="InterPro"/>
</dbReference>
<dbReference type="GO" id="GO:0005762">
    <property type="term" value="C:mitochondrial large ribosomal subunit"/>
    <property type="evidence" value="ECO:0007669"/>
    <property type="project" value="EnsemblFungi"/>
</dbReference>
<evidence type="ECO:0000256" key="5">
    <source>
        <dbReference type="ARBA" id="ARBA00023128"/>
    </source>
</evidence>
<evidence type="ECO:0000256" key="8">
    <source>
        <dbReference type="ARBA" id="ARBA00035465"/>
    </source>
</evidence>
<dbReference type="GO" id="GO:0003735">
    <property type="term" value="F:structural constituent of ribosome"/>
    <property type="evidence" value="ECO:0007669"/>
    <property type="project" value="EnsemblFungi"/>
</dbReference>
<dbReference type="eggNOG" id="KOG4600">
    <property type="taxonomic scope" value="Eukaryota"/>
</dbReference>
<evidence type="ECO:0000256" key="1">
    <source>
        <dbReference type="ARBA" id="ARBA00004173"/>
    </source>
</evidence>
<dbReference type="InParanoid" id="G3AVV0"/>
<dbReference type="PANTHER" id="PTHR15893">
    <property type="entry name" value="RIBOSOMAL PROTEIN L27"/>
    <property type="match status" value="1"/>
</dbReference>
<comment type="subcellular location">
    <subcellularLocation>
        <location evidence="1">Mitochondrion</location>
    </subcellularLocation>
</comment>
<dbReference type="Pfam" id="PF18471">
    <property type="entry name" value="Ribosomal_L27_C"/>
    <property type="match status" value="1"/>
</dbReference>
<reference evidence="11 12" key="1">
    <citation type="journal article" date="2011" name="Proc. Natl. Acad. Sci. U.S.A.">
        <title>Comparative genomics of xylose-fermenting fungi for enhanced biofuel production.</title>
        <authorList>
            <person name="Wohlbach D.J."/>
            <person name="Kuo A."/>
            <person name="Sato T.K."/>
            <person name="Potts K.M."/>
            <person name="Salamov A.A."/>
            <person name="LaButti K.M."/>
            <person name="Sun H."/>
            <person name="Clum A."/>
            <person name="Pangilinan J.L."/>
            <person name="Lindquist E.A."/>
            <person name="Lucas S."/>
            <person name="Lapidus A."/>
            <person name="Jin M."/>
            <person name="Gunawan C."/>
            <person name="Balan V."/>
            <person name="Dale B.E."/>
            <person name="Jeffries T.W."/>
            <person name="Zinkel R."/>
            <person name="Barry K.W."/>
            <person name="Grigoriev I.V."/>
            <person name="Gasch A.P."/>
        </authorList>
    </citation>
    <scope>NUCLEOTIDE SEQUENCE [LARGE SCALE GENOMIC DNA]</scope>
    <source>
        <strain evidence="12">NRRL Y-27907 / 11-Y1</strain>
    </source>
</reference>
<dbReference type="InterPro" id="IPR001684">
    <property type="entry name" value="Ribosomal_bL27"/>
</dbReference>
<name>G3AVV0_SPAPN</name>
<dbReference type="GeneID" id="18874835"/>
<dbReference type="KEGG" id="spaa:SPAPADRAFT_63621"/>
<dbReference type="RefSeq" id="XP_007377761.1">
    <property type="nucleotide sequence ID" value="XM_007377699.1"/>
</dbReference>
<dbReference type="OMA" id="YLDPFHP"/>
<dbReference type="PROSITE" id="PS00831">
    <property type="entry name" value="RIBOSOMAL_L27"/>
    <property type="match status" value="1"/>
</dbReference>
<feature type="compositionally biased region" description="Basic and acidic residues" evidence="9">
    <location>
        <begin position="41"/>
        <end position="56"/>
    </location>
</feature>
<evidence type="ECO:0000256" key="4">
    <source>
        <dbReference type="ARBA" id="ARBA00022980"/>
    </source>
</evidence>
<protein>
    <recommendedName>
        <fullName evidence="7">Large ribosomal subunit protein bL27m</fullName>
    </recommendedName>
    <alternativeName>
        <fullName evidence="8">54S ribosomal protein L2, mitochondrial</fullName>
    </alternativeName>
</protein>
<dbReference type="FunFam" id="2.40.50.100:FF:000042">
    <property type="entry name" value="50S ribosomal protein L27"/>
    <property type="match status" value="1"/>
</dbReference>
<feature type="region of interest" description="Disordered" evidence="9">
    <location>
        <begin position="36"/>
        <end position="59"/>
    </location>
</feature>
<dbReference type="InterPro" id="IPR041244">
    <property type="entry name" value="Ribosomal_bL27m_C"/>
</dbReference>
<gene>
    <name evidence="11" type="ORF">SPAPADRAFT_63621</name>
</gene>
<keyword evidence="3" id="KW-0809">Transit peptide</keyword>
<evidence type="ECO:0000256" key="6">
    <source>
        <dbReference type="ARBA" id="ARBA00023274"/>
    </source>
</evidence>
<dbReference type="AlphaFoldDB" id="G3AVV0"/>